<dbReference type="EMBL" id="RBAN01000004">
    <property type="protein sequence ID" value="RKN52619.1"/>
    <property type="molecule type" value="Genomic_DNA"/>
</dbReference>
<sequence length="400" mass="43301">MLVADGDRSMSSGLVGLRLRTCNDPGHCLVHRCVGWFRWPQHVLTTRVASPDRREARMLGGRRLAHGIVAVVTAALATAALGTPPAAASGNHGPQPVRLIFDTDFGGDVDDAGAAAMLNAMQDDGKVRVLAMMTSNLTRWAAPGLDAINTYYRHGNIPIGALRPGYDDPDNNNLSTYAEHLATSYPNNVRDSSRVPEAVDLYRKLLAKQPDHSVVIAVVGGQTNLAQLLASAPDRHSRLSGAQLVAKKVHHVVAMGAQFPAGFEWNIRLDPAAAATVAERWPTPVIYSGFEVGDSIYTGRQLFFETPPSNPVRAAYELYVGFGNNRESWDITAVYYAVLGGQGMFGLSEPGTVNFAPDGSNTWTPTPGADRYYLRTTVADSEIASELEEWMIQPPERRGH</sequence>
<evidence type="ECO:0000259" key="1">
    <source>
        <dbReference type="Pfam" id="PF01156"/>
    </source>
</evidence>
<proteinExistence type="predicted"/>
<dbReference type="AlphaFoldDB" id="A0A3A9ZWC0"/>
<keyword evidence="2" id="KW-0378">Hydrolase</keyword>
<accession>A0A3A9ZWC0</accession>
<dbReference type="Proteomes" id="UP000279968">
    <property type="component" value="Unassembled WGS sequence"/>
</dbReference>
<evidence type="ECO:0000313" key="3">
    <source>
        <dbReference type="Proteomes" id="UP000279968"/>
    </source>
</evidence>
<dbReference type="Pfam" id="PF01156">
    <property type="entry name" value="IU_nuc_hydro"/>
    <property type="match status" value="1"/>
</dbReference>
<evidence type="ECO:0000313" key="2">
    <source>
        <dbReference type="EMBL" id="RKN52619.1"/>
    </source>
</evidence>
<dbReference type="InterPro" id="IPR036452">
    <property type="entry name" value="Ribo_hydro-like"/>
</dbReference>
<reference evidence="2 3" key="1">
    <citation type="journal article" date="2015" name="Int. J. Syst. Evol. Microbiol.">
        <title>Micromonospora costi sp. nov., isolated from a leaf of Costus speciosus.</title>
        <authorList>
            <person name="Thawai C."/>
        </authorList>
    </citation>
    <scope>NUCLEOTIDE SEQUENCE [LARGE SCALE GENOMIC DNA]</scope>
    <source>
        <strain evidence="2 3">CS1-12</strain>
    </source>
</reference>
<organism evidence="2 3">
    <name type="scientific">Micromonospora costi</name>
    <dbReference type="NCBI Taxonomy" id="1530042"/>
    <lineage>
        <taxon>Bacteria</taxon>
        <taxon>Bacillati</taxon>
        <taxon>Actinomycetota</taxon>
        <taxon>Actinomycetes</taxon>
        <taxon>Micromonosporales</taxon>
        <taxon>Micromonosporaceae</taxon>
        <taxon>Micromonospora</taxon>
    </lineage>
</organism>
<protein>
    <submittedName>
        <fullName evidence="2">Nucleoside hydrolase</fullName>
    </submittedName>
</protein>
<dbReference type="PANTHER" id="PTHR43264:SF1">
    <property type="entry name" value="INOSINE_URIDINE-PREFERRING NUCLEOSIDE HYDROLASE DOMAIN-CONTAINING PROTEIN"/>
    <property type="match status" value="1"/>
</dbReference>
<dbReference type="GO" id="GO:0016799">
    <property type="term" value="F:hydrolase activity, hydrolyzing N-glycosyl compounds"/>
    <property type="evidence" value="ECO:0007669"/>
    <property type="project" value="InterPro"/>
</dbReference>
<dbReference type="InterPro" id="IPR001910">
    <property type="entry name" value="Inosine/uridine_hydrolase_dom"/>
</dbReference>
<comment type="caution">
    <text evidence="2">The sequence shown here is derived from an EMBL/GenBank/DDBJ whole genome shotgun (WGS) entry which is preliminary data.</text>
</comment>
<feature type="domain" description="Inosine/uridine-preferring nucleoside hydrolase" evidence="1">
    <location>
        <begin position="99"/>
        <end position="294"/>
    </location>
</feature>
<keyword evidence="3" id="KW-1185">Reference proteome</keyword>
<dbReference type="PANTHER" id="PTHR43264">
    <property type="match status" value="1"/>
</dbReference>
<dbReference type="SUPFAM" id="SSF53590">
    <property type="entry name" value="Nucleoside hydrolase"/>
    <property type="match status" value="1"/>
</dbReference>
<gene>
    <name evidence="2" type="ORF">D7193_22420</name>
</gene>
<name>A0A3A9ZWC0_9ACTN</name>
<dbReference type="CDD" id="cd02652">
    <property type="entry name" value="nuc_hydro_2"/>
    <property type="match status" value="1"/>
</dbReference>
<dbReference type="Gene3D" id="3.90.245.10">
    <property type="entry name" value="Ribonucleoside hydrolase-like"/>
    <property type="match status" value="1"/>
</dbReference>